<organism evidence="5 6">
    <name type="scientific">Ruegeria profundi</name>
    <dbReference type="NCBI Taxonomy" id="1685378"/>
    <lineage>
        <taxon>Bacteria</taxon>
        <taxon>Pseudomonadati</taxon>
        <taxon>Pseudomonadota</taxon>
        <taxon>Alphaproteobacteria</taxon>
        <taxon>Rhodobacterales</taxon>
        <taxon>Roseobacteraceae</taxon>
        <taxon>Ruegeria</taxon>
    </lineage>
</organism>
<dbReference type="InterPro" id="IPR011990">
    <property type="entry name" value="TPR-like_helical_dom_sf"/>
</dbReference>
<evidence type="ECO:0000313" key="6">
    <source>
        <dbReference type="Proteomes" id="UP000053690"/>
    </source>
</evidence>
<dbReference type="InterPro" id="IPR051201">
    <property type="entry name" value="Chloro_Bact_Ser_Proteases"/>
</dbReference>
<dbReference type="InterPro" id="IPR043504">
    <property type="entry name" value="Peptidase_S1_PA_chymotrypsin"/>
</dbReference>
<dbReference type="AlphaFoldDB" id="A0A0X3TDG4"/>
<evidence type="ECO:0000313" key="5">
    <source>
        <dbReference type="EMBL" id="KUJ73824.1"/>
    </source>
</evidence>
<comment type="similarity">
    <text evidence="1">Belongs to the peptidase S1C family.</text>
</comment>
<dbReference type="PROSITE" id="PS50106">
    <property type="entry name" value="PDZ"/>
    <property type="match status" value="1"/>
</dbReference>
<gene>
    <name evidence="5" type="ORF">AVO44_19880</name>
</gene>
<dbReference type="SUPFAM" id="SSF50494">
    <property type="entry name" value="Trypsin-like serine proteases"/>
    <property type="match status" value="2"/>
</dbReference>
<dbReference type="Proteomes" id="UP000053690">
    <property type="component" value="Unassembled WGS sequence"/>
</dbReference>
<dbReference type="STRING" id="1685378.AVO44_19880"/>
<reference evidence="6" key="1">
    <citation type="submission" date="2015-12" db="EMBL/GenBank/DDBJ databases">
        <authorList>
            <person name="Zhang G."/>
            <person name="Stingl U."/>
        </authorList>
    </citation>
    <scope>NUCLEOTIDE SEQUENCE [LARGE SCALE GENOMIC DNA]</scope>
    <source>
        <strain evidence="6">ZGT108</strain>
    </source>
</reference>
<dbReference type="Pfam" id="PF17820">
    <property type="entry name" value="PDZ_6"/>
    <property type="match status" value="1"/>
</dbReference>
<dbReference type="SMART" id="SM00228">
    <property type="entry name" value="PDZ"/>
    <property type="match status" value="1"/>
</dbReference>
<dbReference type="Gene3D" id="2.30.42.10">
    <property type="match status" value="1"/>
</dbReference>
<proteinExistence type="inferred from homology"/>
<evidence type="ECO:0000256" key="2">
    <source>
        <dbReference type="ARBA" id="ARBA00022670"/>
    </source>
</evidence>
<feature type="domain" description="PDZ" evidence="4">
    <location>
        <begin position="220"/>
        <end position="295"/>
    </location>
</feature>
<dbReference type="PANTHER" id="PTHR43343">
    <property type="entry name" value="PEPTIDASE S12"/>
    <property type="match status" value="1"/>
</dbReference>
<dbReference type="InterPro" id="IPR036034">
    <property type="entry name" value="PDZ_sf"/>
</dbReference>
<evidence type="ECO:0000259" key="4">
    <source>
        <dbReference type="PROSITE" id="PS50106"/>
    </source>
</evidence>
<dbReference type="InterPro" id="IPR009003">
    <property type="entry name" value="Peptidase_S1_PA"/>
</dbReference>
<dbReference type="PRINTS" id="PR00834">
    <property type="entry name" value="PROTEASES2C"/>
</dbReference>
<protein>
    <recommendedName>
        <fullName evidence="4">PDZ domain-containing protein</fullName>
    </recommendedName>
</protein>
<evidence type="ECO:0000256" key="3">
    <source>
        <dbReference type="ARBA" id="ARBA00022801"/>
    </source>
</evidence>
<keyword evidence="2" id="KW-0645">Protease</keyword>
<dbReference type="Gene3D" id="2.40.10.120">
    <property type="match status" value="1"/>
</dbReference>
<dbReference type="GO" id="GO:0004252">
    <property type="term" value="F:serine-type endopeptidase activity"/>
    <property type="evidence" value="ECO:0007669"/>
    <property type="project" value="InterPro"/>
</dbReference>
<dbReference type="InterPro" id="IPR001478">
    <property type="entry name" value="PDZ"/>
</dbReference>
<evidence type="ECO:0000256" key="1">
    <source>
        <dbReference type="ARBA" id="ARBA00010541"/>
    </source>
</evidence>
<accession>A0A0X3TDG4</accession>
<dbReference type="Gene3D" id="2.40.10.10">
    <property type="entry name" value="Trypsin-like serine proteases"/>
    <property type="match status" value="2"/>
</dbReference>
<dbReference type="SUPFAM" id="SSF50156">
    <property type="entry name" value="PDZ domain-like"/>
    <property type="match status" value="1"/>
</dbReference>
<dbReference type="GO" id="GO:0006508">
    <property type="term" value="P:proteolysis"/>
    <property type="evidence" value="ECO:0007669"/>
    <property type="project" value="UniProtKB-KW"/>
</dbReference>
<keyword evidence="6" id="KW-1185">Reference proteome</keyword>
<name>A0A0X3TDG4_9RHOB</name>
<dbReference type="EMBL" id="LQBP01000017">
    <property type="protein sequence ID" value="KUJ73824.1"/>
    <property type="molecule type" value="Genomic_DNA"/>
</dbReference>
<dbReference type="SUPFAM" id="SSF48452">
    <property type="entry name" value="TPR-like"/>
    <property type="match status" value="1"/>
</dbReference>
<dbReference type="InterPro" id="IPR041489">
    <property type="entry name" value="PDZ_6"/>
</dbReference>
<comment type="caution">
    <text evidence="5">The sequence shown here is derived from an EMBL/GenBank/DDBJ whole genome shotgun (WGS) entry which is preliminary data.</text>
</comment>
<dbReference type="Pfam" id="PF13365">
    <property type="entry name" value="Trypsin_2"/>
    <property type="match status" value="2"/>
</dbReference>
<sequence length="665" mass="68340">MLPSGSSGETLHGFPADTIKSVVSVLPVWPGHAQGGAGTRPGVAPEGSGVVLPSGFIATAWHVIEPANRIDVRMWDGRVLPATLIASDAASDIALLRVDVDLPGFEIAPPPALAAPACAMGNAWGLGISVTCGVVSALDISDAGFNPVEHFVQTDAAANPGVSGGALVDANGRLLGMMSGIFASSGDTNIGVNFAVSTDLLIRVADALAEDGIVTYPDPGWSLANPGRKQLAEKAAPVISALQPGGAAEVAGLLPDDLVTHVDGRRVLKPRDAVAALSLLPENAAQVDVRVERAGRQITAVLLLNGSPTDEPSAEALGDCPHPAPVCQLRQAVFLISSFDPVASATRIGPNLLVTNRHVVANQPDVVVFTPDGPRDGRVVPSAYAGDLALIEVDGLPTTGIIAELDHEQAAIDETYAIGADVGSQEVRVFDPGALIATPAPGADLGRVHVTSYMQPGVSGGALVNKDGGLVGINAGGGEGRYEAIPVADIRALLSLRDDPRATEITASLGSALADCVDAMDALDVTAGQDKDLAALADTCSATQNQGQLLEAGRILARAGDFDAAIALHGQAVDQVPNSLNARISLLVSLQLAGRFSEMTHHARRAMELAQDDPQVLRFAIQSGVWGDAPELAEDAYKALLQADPTQAQAARRFIDSAPPAPTRQ</sequence>
<dbReference type="PANTHER" id="PTHR43343:SF3">
    <property type="entry name" value="PROTEASE DO-LIKE 8, CHLOROPLASTIC"/>
    <property type="match status" value="1"/>
</dbReference>
<dbReference type="InterPro" id="IPR001940">
    <property type="entry name" value="Peptidase_S1C"/>
</dbReference>
<keyword evidence="3" id="KW-0378">Hydrolase</keyword>
<dbReference type="Gene3D" id="1.25.40.10">
    <property type="entry name" value="Tetratricopeptide repeat domain"/>
    <property type="match status" value="1"/>
</dbReference>